<evidence type="ECO:0000313" key="3">
    <source>
        <dbReference type="EMBL" id="MVA57090.1"/>
    </source>
</evidence>
<dbReference type="GO" id="GO:0004386">
    <property type="term" value="F:helicase activity"/>
    <property type="evidence" value="ECO:0007669"/>
    <property type="project" value="UniProtKB-KW"/>
</dbReference>
<dbReference type="InterPro" id="IPR027417">
    <property type="entry name" value="P-loop_NTPase"/>
</dbReference>
<evidence type="ECO:0000313" key="2">
    <source>
        <dbReference type="EMBL" id="MUP03991.1"/>
    </source>
</evidence>
<dbReference type="SUPFAM" id="SSF52540">
    <property type="entry name" value="P-loop containing nucleoside triphosphate hydrolases"/>
    <property type="match status" value="1"/>
</dbReference>
<sequence>MSLTVTSDPQIWLTKELIWLGPYMARLEGERSAFPALNEGHWVVAAEADGNLKGVGKILRIRADLNTTMVYFDHVHAFSGSGTISDLGLTLPTGPIARLRPEDLANILALDGISIADVPLIQDVAYVRDLLEIAVRDDLLGPASGPHELIKDMSVRDRYLVGKLAPRWPGDTDIVAVEPAAGADEIRDIEDERAAPIHEPGAEFASVSGRVEPEDDALDEIDTTNNQSLVPSSIGFTFCVAPGVESLAAEVRWGRYERVPSDEHDVVKTRKNRATGREEETKVRLWRRVPCGGLLSLSLKEGPLRPATPDRDQPEVRLQGTIRTNAQGERLVTLFLVNGQLEPDENKDRAWLFQPQISVAGPEGDTDPAIFRRRPANEIVVDDPERDRLALIYRNRLEFAVGHGVSVHADTTLEDPAKASHLRTEIIPRYEVAVTETPGLDSYDRPAMRRMIDEGWLDMGRLADMAPQQLRKALTCLVEDYAAWIGEQRTRLKTEIVGFDIPGQDVIARCEETLRRLREGMDTLFSDNAALSAFRFANKSMALQRVRSLYALKRRRGETADAAQLDIPRNRSWRPFQLAFLLLSVPSLADPAHSDRTKPAEAFADLLWFPTGGGKTEAYLGVAAFAMAMRRLKNDLGGLDASRGLSVIMRYTLRLLTLQQFQRAAALLCAMEVIRRADEKLWGKEPFSLGLWVGNRVTPGRTEDAHQAIEALRNGDRNKSGVASPAQLTSCPWCGSEISAGRDIEVDRIAGRTLIHCSDKLGTCEFSRAGSSGSPHPGLPVKVVDEEIYHRPPTMMIATVDKFAMMAWRPEVRNLFGRVDEECERHGLLWPGHDCGTGHRARGAHRAARVKPVRAAVRPPDLIIQDEFHLISGPLGTMVGLYESAVDELSSWHLGDTKVRPKVVASTATVRRAEDQVRNVFMRRTSIFPPTGLDVEDNFFSVQRPVDEKPGRRYMGICAPGSSRPAVLIRTYTAFLTAAQALYDRFGPVADPYMTLVGYFNSLRELGGMKRLAEDDVQTRSFRVNMSLVDRPGLSQRRVDDVRELTSRVSSHDIPRYLDQMEIPFTGTLDPATGTWKEHRAPGSPRPIDVVLATNMLSVGVDVNRLGVMVVNGQPKGTAEYIQATSRVGRSPPGLVATVLTWARPRDLSHYETFEHYHATFYQHVEAQSVTPFSPRALDRGLTGAMLSIMRNTYDPFAPNAGAGAMNSPSRPEMTETIRVVSERTWEVTEDSAKKSLTEQELKHRADDWAKEASVGGRALVYQKYGAGPTAYPLLETPGVKPWTDWTVPMSMREVEPGVRLVMEDARSTNDPAWRARVAPADGGDA</sequence>
<dbReference type="InterPro" id="IPR001650">
    <property type="entry name" value="Helicase_C-like"/>
</dbReference>
<keyword evidence="3" id="KW-0547">Nucleotide-binding</keyword>
<dbReference type="NCBIfam" id="NF038325">
    <property type="entry name" value="DISARM_DrmAS"/>
    <property type="match status" value="1"/>
</dbReference>
<dbReference type="Proteomes" id="UP000175993">
    <property type="component" value="Unassembled WGS sequence"/>
</dbReference>
<gene>
    <name evidence="2" type="ORF">BBI04_004050</name>
    <name evidence="3" type="ORF">GOZ88_13365</name>
</gene>
<reference evidence="2 4" key="1">
    <citation type="submission" date="2019-11" db="EMBL/GenBank/DDBJ databases">
        <title>Whole-genome sequencing of Allorhizobium vitis.</title>
        <authorList>
            <person name="Gan H.M."/>
            <person name="Savka M.A."/>
        </authorList>
    </citation>
    <scope>NUCLEOTIDE SEQUENCE [LARGE SCALE GENOMIC DNA]</scope>
    <source>
        <strain evidence="2 4">AB4</strain>
    </source>
</reference>
<evidence type="ECO:0000313" key="4">
    <source>
        <dbReference type="Proteomes" id="UP000175993"/>
    </source>
</evidence>
<dbReference type="OrthoDB" id="713315at2"/>
<dbReference type="SMART" id="SM00490">
    <property type="entry name" value="HELICc"/>
    <property type="match status" value="1"/>
</dbReference>
<dbReference type="Gene3D" id="3.40.50.300">
    <property type="entry name" value="P-loop containing nucleotide triphosphate hydrolases"/>
    <property type="match status" value="1"/>
</dbReference>
<evidence type="ECO:0000259" key="1">
    <source>
        <dbReference type="PROSITE" id="PS51194"/>
    </source>
</evidence>
<keyword evidence="3" id="KW-0347">Helicase</keyword>
<dbReference type="Pfam" id="PF00271">
    <property type="entry name" value="Helicase_C"/>
    <property type="match status" value="1"/>
</dbReference>
<dbReference type="Proteomes" id="UP000440716">
    <property type="component" value="Unassembled WGS sequence"/>
</dbReference>
<keyword evidence="3" id="KW-0378">Hydrolase</keyword>
<dbReference type="CDD" id="cd18785">
    <property type="entry name" value="SF2_C"/>
    <property type="match status" value="1"/>
</dbReference>
<dbReference type="EMBL" id="WPHU01000005">
    <property type="protein sequence ID" value="MVA57090.1"/>
    <property type="molecule type" value="Genomic_DNA"/>
</dbReference>
<evidence type="ECO:0000313" key="5">
    <source>
        <dbReference type="Proteomes" id="UP000440716"/>
    </source>
</evidence>
<comment type="caution">
    <text evidence="3">The sequence shown here is derived from an EMBL/GenBank/DDBJ whole genome shotgun (WGS) entry which is preliminary data.</text>
</comment>
<protein>
    <submittedName>
        <fullName evidence="3">Helicase</fullName>
    </submittedName>
</protein>
<reference evidence="3 5" key="2">
    <citation type="submission" date="2019-12" db="EMBL/GenBank/DDBJ databases">
        <title>Whole-genome sequencing of Allorhizobium vitis.</title>
        <authorList>
            <person name="Gan H.M."/>
            <person name="Szegedi E."/>
            <person name="Burr T."/>
            <person name="Savka M.A."/>
        </authorList>
    </citation>
    <scope>NUCLEOTIDE SEQUENCE [LARGE SCALE GENOMIC DNA]</scope>
    <source>
        <strain evidence="3 5">CG415</strain>
    </source>
</reference>
<dbReference type="EMBL" id="MBEV02000002">
    <property type="protein sequence ID" value="MUP03991.1"/>
    <property type="molecule type" value="Genomic_DNA"/>
</dbReference>
<name>A0A1S2E9X3_AGRVI</name>
<dbReference type="RefSeq" id="WP_070151272.1">
    <property type="nucleotide sequence ID" value="NZ_JABAEI010000001.1"/>
</dbReference>
<dbReference type="PROSITE" id="PS51194">
    <property type="entry name" value="HELICASE_CTER"/>
    <property type="match status" value="1"/>
</dbReference>
<feature type="domain" description="Helicase C-terminal" evidence="1">
    <location>
        <begin position="1018"/>
        <end position="1179"/>
    </location>
</feature>
<organism evidence="3 5">
    <name type="scientific">Agrobacterium vitis</name>
    <name type="common">Rhizobium vitis</name>
    <dbReference type="NCBI Taxonomy" id="373"/>
    <lineage>
        <taxon>Bacteria</taxon>
        <taxon>Pseudomonadati</taxon>
        <taxon>Pseudomonadota</taxon>
        <taxon>Alphaproteobacteria</taxon>
        <taxon>Hyphomicrobiales</taxon>
        <taxon>Rhizobiaceae</taxon>
        <taxon>Rhizobium/Agrobacterium group</taxon>
        <taxon>Agrobacterium</taxon>
    </lineage>
</organism>
<proteinExistence type="predicted"/>
<keyword evidence="3" id="KW-0067">ATP-binding</keyword>
<accession>A0A1S2E9X3</accession>